<dbReference type="Pfam" id="PF10063">
    <property type="entry name" value="DUF2301"/>
    <property type="match status" value="1"/>
</dbReference>
<protein>
    <submittedName>
        <fullName evidence="2">Uncharacterized protein</fullName>
    </submittedName>
</protein>
<name>A0A5J4KY87_9ZZZZ</name>
<proteinExistence type="predicted"/>
<accession>A0A5J4KY87</accession>
<evidence type="ECO:0000256" key="1">
    <source>
        <dbReference type="SAM" id="Phobius"/>
    </source>
</evidence>
<feature type="transmembrane region" description="Helical" evidence="1">
    <location>
        <begin position="158"/>
        <end position="175"/>
    </location>
</feature>
<feature type="transmembrane region" description="Helical" evidence="1">
    <location>
        <begin position="103"/>
        <end position="124"/>
    </location>
</feature>
<feature type="transmembrane region" description="Helical" evidence="1">
    <location>
        <begin position="79"/>
        <end position="97"/>
    </location>
</feature>
<feature type="transmembrane region" description="Helical" evidence="1">
    <location>
        <begin position="136"/>
        <end position="152"/>
    </location>
</feature>
<keyword evidence="1" id="KW-0812">Transmembrane</keyword>
<keyword evidence="1" id="KW-1133">Transmembrane helix</keyword>
<feature type="transmembrane region" description="Helical" evidence="1">
    <location>
        <begin position="28"/>
        <end position="46"/>
    </location>
</feature>
<comment type="caution">
    <text evidence="2">The sequence shown here is derived from an EMBL/GenBank/DDBJ whole genome shotgun (WGS) entry which is preliminary data.</text>
</comment>
<evidence type="ECO:0000313" key="2">
    <source>
        <dbReference type="EMBL" id="GER94568.1"/>
    </source>
</evidence>
<feature type="transmembrane region" description="Helical" evidence="1">
    <location>
        <begin position="52"/>
        <end position="72"/>
    </location>
</feature>
<organism evidence="2">
    <name type="scientific">hot springs metagenome</name>
    <dbReference type="NCBI Taxonomy" id="433727"/>
    <lineage>
        <taxon>unclassified sequences</taxon>
        <taxon>metagenomes</taxon>
        <taxon>ecological metagenomes</taxon>
    </lineage>
</organism>
<keyword evidence="1" id="KW-0472">Membrane</keyword>
<dbReference type="AlphaFoldDB" id="A0A5J4KY87"/>
<reference evidence="2" key="1">
    <citation type="submission" date="2019-10" db="EMBL/GenBank/DDBJ databases">
        <title>Metagenomic sequencing of thiosulfate-disproportionating enrichment culture.</title>
        <authorList>
            <person name="Umezawa K."/>
            <person name="Kojima H."/>
            <person name="Fukui M."/>
        </authorList>
    </citation>
    <scope>NUCLEOTIDE SEQUENCE</scope>
    <source>
        <strain evidence="2">45J</strain>
    </source>
</reference>
<dbReference type="InterPro" id="IPR019275">
    <property type="entry name" value="DUF2301"/>
</dbReference>
<gene>
    <name evidence="2" type="ORF">A45J_2332</name>
</gene>
<dbReference type="EMBL" id="BLAB01000001">
    <property type="protein sequence ID" value="GER94568.1"/>
    <property type="molecule type" value="Genomic_DNA"/>
</dbReference>
<sequence>MEQWPTLEEQIEQAGIYYPRKYDITYRVGYILQSIGALGFAILYALESRLQTIPLIIFESGIALSSVFLLVWKAEIKRFILRMTFVGIALQISSIFINSINGFYAEKMFLLGLGFALVGGAGLVGKEAYCFRFNEGWLLLMIYPLAVIPNLFGFASYSYNLIVSAVIAVLQISFLRRKLSQPLLKKCEGNVCGLPETKQR</sequence>